<feature type="transmembrane region" description="Helical" evidence="1">
    <location>
        <begin position="48"/>
        <end position="65"/>
    </location>
</feature>
<dbReference type="InterPro" id="IPR003377">
    <property type="entry name" value="Cornichon"/>
</dbReference>
<protein>
    <submittedName>
        <fullName evidence="2">Uncharacterized protein</fullName>
    </submittedName>
</protein>
<proteinExistence type="predicted"/>
<evidence type="ECO:0000256" key="1">
    <source>
        <dbReference type="SAM" id="Phobius"/>
    </source>
</evidence>
<accession>A0ABR2IC59</accession>
<keyword evidence="1" id="KW-0812">Transmembrane</keyword>
<keyword evidence="1" id="KW-1133">Transmembrane helix</keyword>
<gene>
    <name evidence="2" type="ORF">M9Y10_012076</name>
</gene>
<keyword evidence="3" id="KW-1185">Reference proteome</keyword>
<comment type="caution">
    <text evidence="2">The sequence shown here is derived from an EMBL/GenBank/DDBJ whole genome shotgun (WGS) entry which is preliminary data.</text>
</comment>
<keyword evidence="1" id="KW-0472">Membrane</keyword>
<sequence length="137" mass="16145">MFFFLWLIETIIFTIVFSHRIILASRIFDFRADCSNPLDCCALFNQNLLAELILHTIYAIFAIIIPFRSIFLFLSNVPLICWGWYSYLKKTFYFSPFQLVRDAKKSQKACIIFIFVFFINSLILVYKLLIVSIVTNS</sequence>
<dbReference type="EMBL" id="JAPFFF010000018">
    <property type="protein sequence ID" value="KAK8860411.1"/>
    <property type="molecule type" value="Genomic_DNA"/>
</dbReference>
<feature type="transmembrane region" description="Helical" evidence="1">
    <location>
        <begin position="109"/>
        <end position="134"/>
    </location>
</feature>
<dbReference type="SMART" id="SM01398">
    <property type="entry name" value="Cornichon"/>
    <property type="match status" value="1"/>
</dbReference>
<organism evidence="2 3">
    <name type="scientific">Tritrichomonas musculus</name>
    <dbReference type="NCBI Taxonomy" id="1915356"/>
    <lineage>
        <taxon>Eukaryota</taxon>
        <taxon>Metamonada</taxon>
        <taxon>Parabasalia</taxon>
        <taxon>Tritrichomonadida</taxon>
        <taxon>Tritrichomonadidae</taxon>
        <taxon>Tritrichomonas</taxon>
    </lineage>
</organism>
<name>A0ABR2IC59_9EUKA</name>
<dbReference type="Pfam" id="PF03311">
    <property type="entry name" value="Cornichon"/>
    <property type="match status" value="1"/>
</dbReference>
<dbReference type="Proteomes" id="UP001470230">
    <property type="component" value="Unassembled WGS sequence"/>
</dbReference>
<reference evidence="2 3" key="1">
    <citation type="submission" date="2024-04" db="EMBL/GenBank/DDBJ databases">
        <title>Tritrichomonas musculus Genome.</title>
        <authorList>
            <person name="Alves-Ferreira E."/>
            <person name="Grigg M."/>
            <person name="Lorenzi H."/>
            <person name="Galac M."/>
        </authorList>
    </citation>
    <scope>NUCLEOTIDE SEQUENCE [LARGE SCALE GENOMIC DNA]</scope>
    <source>
        <strain evidence="2 3">EAF2021</strain>
    </source>
</reference>
<feature type="transmembrane region" description="Helical" evidence="1">
    <location>
        <begin position="71"/>
        <end position="88"/>
    </location>
</feature>
<evidence type="ECO:0000313" key="3">
    <source>
        <dbReference type="Proteomes" id="UP001470230"/>
    </source>
</evidence>
<evidence type="ECO:0000313" key="2">
    <source>
        <dbReference type="EMBL" id="KAK8860411.1"/>
    </source>
</evidence>
<feature type="transmembrane region" description="Helical" evidence="1">
    <location>
        <begin position="6"/>
        <end position="28"/>
    </location>
</feature>